<dbReference type="GO" id="GO:0005930">
    <property type="term" value="C:axoneme"/>
    <property type="evidence" value="ECO:0007669"/>
    <property type="project" value="TreeGrafter"/>
</dbReference>
<evidence type="ECO:0000259" key="5">
    <source>
        <dbReference type="Pfam" id="PF23743"/>
    </source>
</evidence>
<evidence type="ECO:0000313" key="7">
    <source>
        <dbReference type="Proteomes" id="UP000326759"/>
    </source>
</evidence>
<dbReference type="Proteomes" id="UP000326759">
    <property type="component" value="Unassembled WGS sequence"/>
</dbReference>
<dbReference type="GO" id="GO:0036064">
    <property type="term" value="C:ciliary basal body"/>
    <property type="evidence" value="ECO:0007669"/>
    <property type="project" value="TreeGrafter"/>
</dbReference>
<dbReference type="InterPro" id="IPR056332">
    <property type="entry name" value="Beta-prop_BBS7"/>
</dbReference>
<evidence type="ECO:0000259" key="3">
    <source>
        <dbReference type="Pfam" id="PF23360"/>
    </source>
</evidence>
<keyword evidence="1" id="KW-0175">Coiled coil</keyword>
<name>A0A5N5SNQ3_9CRUS</name>
<dbReference type="Pfam" id="PF23349">
    <property type="entry name" value="BBS7_hp"/>
    <property type="match status" value="1"/>
</dbReference>
<gene>
    <name evidence="6" type="primary">Bbs7</name>
    <name evidence="6" type="ORF">Anas_05222</name>
</gene>
<dbReference type="GO" id="GO:0043005">
    <property type="term" value="C:neuron projection"/>
    <property type="evidence" value="ECO:0007669"/>
    <property type="project" value="TreeGrafter"/>
</dbReference>
<dbReference type="PANTHER" id="PTHR16074">
    <property type="entry name" value="BARDET-BIEDL SYNDROME 7 PROTEIN"/>
    <property type="match status" value="1"/>
</dbReference>
<dbReference type="PANTHER" id="PTHR16074:SF4">
    <property type="entry name" value="BARDET-BIEDL SYNDROME 7 PROTEIN"/>
    <property type="match status" value="1"/>
</dbReference>
<dbReference type="AlphaFoldDB" id="A0A5N5SNQ3"/>
<evidence type="ECO:0000259" key="2">
    <source>
        <dbReference type="Pfam" id="PF23349"/>
    </source>
</evidence>
<feature type="coiled-coil region" evidence="1">
    <location>
        <begin position="375"/>
        <end position="402"/>
    </location>
</feature>
<feature type="domain" description="BBS7 beta-propeller" evidence="5">
    <location>
        <begin position="187"/>
        <end position="358"/>
    </location>
</feature>
<dbReference type="GO" id="GO:0034464">
    <property type="term" value="C:BBSome"/>
    <property type="evidence" value="ECO:0007669"/>
    <property type="project" value="TreeGrafter"/>
</dbReference>
<feature type="domain" description="BBS7 platform" evidence="4">
    <location>
        <begin position="534"/>
        <end position="636"/>
    </location>
</feature>
<feature type="domain" description="BBS7 GAE" evidence="3">
    <location>
        <begin position="418"/>
        <end position="526"/>
    </location>
</feature>
<evidence type="ECO:0000256" key="1">
    <source>
        <dbReference type="SAM" id="Coils"/>
    </source>
</evidence>
<dbReference type="InterPro" id="IPR056334">
    <property type="entry name" value="BBS7_GAE_dom"/>
</dbReference>
<protein>
    <submittedName>
        <fullName evidence="6">Bardet-Biedl syndrome 7-like protein</fullName>
    </submittedName>
</protein>
<sequence>MKKGEVQLGFRTLPGKSITRIELGGALGTVKDKIFVSSGNEVRGFTKKGKQFLGFDTNLTDDIKSMFISGSDLLVCGDYVYNHYCDCQDTNYYLAADKINDVIALPAEKVRTMGQFTKMIDQSARPPIFIKIIRHHRARESDRNGCGSKGLLILINSETVGPTTNIYKNRSTLSYYLPTNRTGPDMVQRMKSLVPILACEDRLLRVMRDSDILYSVELPAPPTTLQLFYNDGGEYGDQLLYGTSDGKIGLVQLSRWVCEPTEGNSRANVGMGSQNGAVTSMDHHDMTGDGIKDLIIGREGGSIQIYAYEDGDEAEPTLRFTQAISETVTAVQGGVVGNSGYDEVLASSYTGWVFGLTSEPMDRNVSSESGVVSISQESREKIQRLRQEIDELQDRVLVERERYQSATQSAFPGISAVPFFSVHDKMTLSRSDASYLLTLEVQTAIDNVLLQSDVPVDLLDVERNSAVVSYSTCDPESGNYLLATYRCQANTTRLEVRIRTIEGQYGMLQAYITPRLQPKCCQVRQYRIKPLSLHSRIHNFDSNRPYNVLTLKGQFSLPEMHSWIVFCLPEVPERTPAGDSVELSFISTFLDTQLQCCYEASEAVFKSDNISTISILKDVITKEATKKKAKLEISCEVSEESIDHALYLLHPRLEAQLLLAKQVSLIEPLRELSSQESDSSFLSPEYQFILDHADDLQLQYRKQPCHLERLYDICIQERSRANQYPNNEDKFPTNERKPE</sequence>
<dbReference type="GO" id="GO:0008104">
    <property type="term" value="P:intracellular protein localization"/>
    <property type="evidence" value="ECO:0007669"/>
    <property type="project" value="TreeGrafter"/>
</dbReference>
<dbReference type="GO" id="GO:0016020">
    <property type="term" value="C:membrane"/>
    <property type="evidence" value="ECO:0007669"/>
    <property type="project" value="TreeGrafter"/>
</dbReference>
<keyword evidence="7" id="KW-1185">Reference proteome</keyword>
<feature type="domain" description="BBS7 beta-propeller" evidence="5">
    <location>
        <begin position="1"/>
        <end position="113"/>
    </location>
</feature>
<dbReference type="Pfam" id="PF23360">
    <property type="entry name" value="BBS7_GAE"/>
    <property type="match status" value="1"/>
</dbReference>
<dbReference type="InterPro" id="IPR056333">
    <property type="entry name" value="BBS7_pf_dom"/>
</dbReference>
<proteinExistence type="predicted"/>
<dbReference type="Pfam" id="PF23361">
    <property type="entry name" value="BBS7_pf"/>
    <property type="match status" value="1"/>
</dbReference>
<organism evidence="6 7">
    <name type="scientific">Armadillidium nasatum</name>
    <dbReference type="NCBI Taxonomy" id="96803"/>
    <lineage>
        <taxon>Eukaryota</taxon>
        <taxon>Metazoa</taxon>
        <taxon>Ecdysozoa</taxon>
        <taxon>Arthropoda</taxon>
        <taxon>Crustacea</taxon>
        <taxon>Multicrustacea</taxon>
        <taxon>Malacostraca</taxon>
        <taxon>Eumalacostraca</taxon>
        <taxon>Peracarida</taxon>
        <taxon>Isopoda</taxon>
        <taxon>Oniscidea</taxon>
        <taxon>Crinocheta</taxon>
        <taxon>Armadillidiidae</taxon>
        <taxon>Armadillidium</taxon>
    </lineage>
</organism>
<evidence type="ECO:0000313" key="6">
    <source>
        <dbReference type="EMBL" id="KAB7495673.1"/>
    </source>
</evidence>
<dbReference type="InterPro" id="IPR056335">
    <property type="entry name" value="BBS7_hairpin"/>
</dbReference>
<dbReference type="GO" id="GO:0060271">
    <property type="term" value="P:cilium assembly"/>
    <property type="evidence" value="ECO:0007669"/>
    <property type="project" value="TreeGrafter"/>
</dbReference>
<dbReference type="OrthoDB" id="414590at2759"/>
<dbReference type="EMBL" id="SEYY01022269">
    <property type="protein sequence ID" value="KAB7495673.1"/>
    <property type="molecule type" value="Genomic_DNA"/>
</dbReference>
<reference evidence="6 7" key="1">
    <citation type="journal article" date="2019" name="PLoS Biol.">
        <title>Sex chromosomes control vertical transmission of feminizing Wolbachia symbionts in an isopod.</title>
        <authorList>
            <person name="Becking T."/>
            <person name="Chebbi M.A."/>
            <person name="Giraud I."/>
            <person name="Moumen B."/>
            <person name="Laverre T."/>
            <person name="Caubet Y."/>
            <person name="Peccoud J."/>
            <person name="Gilbert C."/>
            <person name="Cordaux R."/>
        </authorList>
    </citation>
    <scope>NUCLEOTIDE SEQUENCE [LARGE SCALE GENOMIC DNA]</scope>
    <source>
        <strain evidence="6">ANa2</strain>
        <tissue evidence="6">Whole body excluding digestive tract and cuticle</tissue>
    </source>
</reference>
<feature type="domain" description="BBS7 helical hairpin" evidence="2">
    <location>
        <begin position="639"/>
        <end position="715"/>
    </location>
</feature>
<accession>A0A5N5SNQ3</accession>
<comment type="caution">
    <text evidence="6">The sequence shown here is derived from an EMBL/GenBank/DDBJ whole genome shotgun (WGS) entry which is preliminary data.</text>
</comment>
<dbReference type="Pfam" id="PF23743">
    <property type="entry name" value="Beta-prop_BBS7"/>
    <property type="match status" value="2"/>
</dbReference>
<evidence type="ECO:0000259" key="4">
    <source>
        <dbReference type="Pfam" id="PF23361"/>
    </source>
</evidence>